<gene>
    <name evidence="1" type="ORF">SAMN05216377_11923</name>
</gene>
<dbReference type="EMBL" id="FNBE01000019">
    <property type="protein sequence ID" value="SDH11450.1"/>
    <property type="molecule type" value="Genomic_DNA"/>
</dbReference>
<accession>A0A1G7ZTH8</accession>
<name>A0A1G7ZTH8_PSEOR</name>
<evidence type="ECO:0000313" key="1">
    <source>
        <dbReference type="EMBL" id="SDH11450.1"/>
    </source>
</evidence>
<proteinExistence type="predicted"/>
<reference evidence="1 2" key="1">
    <citation type="submission" date="2016-10" db="EMBL/GenBank/DDBJ databases">
        <authorList>
            <person name="de Groot N.N."/>
        </authorList>
    </citation>
    <scope>NUCLEOTIDE SEQUENCE [LARGE SCALE GENOMIC DNA]</scope>
    <source>
        <strain evidence="1 2">CGMCC 4.3143</strain>
    </source>
</reference>
<dbReference type="Proteomes" id="UP000198967">
    <property type="component" value="Unassembled WGS sequence"/>
</dbReference>
<keyword evidence="2" id="KW-1185">Reference proteome</keyword>
<organism evidence="1 2">
    <name type="scientific">Pseudonocardia oroxyli</name>
    <dbReference type="NCBI Taxonomy" id="366584"/>
    <lineage>
        <taxon>Bacteria</taxon>
        <taxon>Bacillati</taxon>
        <taxon>Actinomycetota</taxon>
        <taxon>Actinomycetes</taxon>
        <taxon>Pseudonocardiales</taxon>
        <taxon>Pseudonocardiaceae</taxon>
        <taxon>Pseudonocardia</taxon>
    </lineage>
</organism>
<dbReference type="AlphaFoldDB" id="A0A1G7ZTH8"/>
<protein>
    <submittedName>
        <fullName evidence="1">Uncharacterized protein</fullName>
    </submittedName>
</protein>
<evidence type="ECO:0000313" key="2">
    <source>
        <dbReference type="Proteomes" id="UP000198967"/>
    </source>
</evidence>
<dbReference type="STRING" id="366584.SAMN05216377_11923"/>
<sequence>MLSSAEHVALRTEVARSSTILSPSTIVPAQRAAILALAIVKPEIRLDAESVTLTPHAVQRYRERVEGVQRRIAVRRLRWLVATADWQHRPRSWTEIVLHPDVVYGYSPDRPDVCLLVRDTALVTVLSQRFLAQAIPLPRSRRAG</sequence>